<name>A0ABV2JBG6_9FIRM</name>
<evidence type="ECO:0000256" key="5">
    <source>
        <dbReference type="ARBA" id="ARBA00046337"/>
    </source>
</evidence>
<dbReference type="PANTHER" id="PTHR42756">
    <property type="entry name" value="TRANSCRIPTIONAL REGULATOR, MARR"/>
    <property type="match status" value="1"/>
</dbReference>
<dbReference type="InterPro" id="IPR000835">
    <property type="entry name" value="HTH_MarR-typ"/>
</dbReference>
<feature type="domain" description="HTH marR-type" evidence="8">
    <location>
        <begin position="1"/>
        <end position="135"/>
    </location>
</feature>
<comment type="subcellular location">
    <subcellularLocation>
        <location evidence="1">Cytoplasm</location>
    </subcellularLocation>
</comment>
<dbReference type="InterPro" id="IPR036388">
    <property type="entry name" value="WH-like_DNA-bd_sf"/>
</dbReference>
<proteinExistence type="inferred from homology"/>
<evidence type="ECO:0000256" key="2">
    <source>
        <dbReference type="ARBA" id="ARBA00023015"/>
    </source>
</evidence>
<dbReference type="RefSeq" id="WP_354369195.1">
    <property type="nucleotide sequence ID" value="NZ_JBEPMA010000016.1"/>
</dbReference>
<sequence>MLENEFHFSILRCFNKSNQHIIKAISPLNLCFGQPKILEYLLENDGAKAIDIADGCALDKSTVAGLILRMENMNLIEKRENKEDARSKNIYLTDKGRKKSQEVKEIVKKVDDKAMKDFSEEEKTLFINMLNRIIDNLSD</sequence>
<dbReference type="InterPro" id="IPR055166">
    <property type="entry name" value="Transc_reg_Sar_Rot_HTH"/>
</dbReference>
<evidence type="ECO:0000256" key="7">
    <source>
        <dbReference type="ARBA" id="ARBA00047207"/>
    </source>
</evidence>
<dbReference type="SMART" id="SM00347">
    <property type="entry name" value="HTH_MARR"/>
    <property type="match status" value="1"/>
</dbReference>
<evidence type="ECO:0000256" key="1">
    <source>
        <dbReference type="ARBA" id="ARBA00004496"/>
    </source>
</evidence>
<evidence type="ECO:0000256" key="4">
    <source>
        <dbReference type="ARBA" id="ARBA00023163"/>
    </source>
</evidence>
<protein>
    <recommendedName>
        <fullName evidence="6">HTH-type transcriptional regulator SarZ</fullName>
    </recommendedName>
    <alternativeName>
        <fullName evidence="7">Staphylococcal accessory regulator Z</fullName>
    </alternativeName>
</protein>
<keyword evidence="2" id="KW-0805">Transcription regulation</keyword>
<gene>
    <name evidence="9" type="ORF">ABID14_001769</name>
</gene>
<evidence type="ECO:0000313" key="10">
    <source>
        <dbReference type="Proteomes" id="UP001549162"/>
    </source>
</evidence>
<evidence type="ECO:0000256" key="3">
    <source>
        <dbReference type="ARBA" id="ARBA00023125"/>
    </source>
</evidence>
<evidence type="ECO:0000313" key="9">
    <source>
        <dbReference type="EMBL" id="MET3618134.1"/>
    </source>
</evidence>
<evidence type="ECO:0000259" key="8">
    <source>
        <dbReference type="PROSITE" id="PS50995"/>
    </source>
</evidence>
<dbReference type="InterPro" id="IPR036390">
    <property type="entry name" value="WH_DNA-bd_sf"/>
</dbReference>
<dbReference type="EMBL" id="JBEPMA010000016">
    <property type="protein sequence ID" value="MET3618134.1"/>
    <property type="molecule type" value="Genomic_DNA"/>
</dbReference>
<keyword evidence="4" id="KW-0804">Transcription</keyword>
<reference evidence="9 10" key="1">
    <citation type="submission" date="2024-06" db="EMBL/GenBank/DDBJ databases">
        <title>Genomic Encyclopedia of Type Strains, Phase IV (KMG-IV): sequencing the most valuable type-strain genomes for metagenomic binning, comparative biology and taxonomic classification.</title>
        <authorList>
            <person name="Goeker M."/>
        </authorList>
    </citation>
    <scope>NUCLEOTIDE SEQUENCE [LARGE SCALE GENOMIC DNA]</scope>
    <source>
        <strain evidence="9 10">DSM 21460</strain>
    </source>
</reference>
<dbReference type="GO" id="GO:0003677">
    <property type="term" value="F:DNA binding"/>
    <property type="evidence" value="ECO:0007669"/>
    <property type="project" value="UniProtKB-KW"/>
</dbReference>
<dbReference type="Pfam" id="PF22381">
    <property type="entry name" value="Staph_reg_Sar_Rot"/>
    <property type="match status" value="1"/>
</dbReference>
<keyword evidence="10" id="KW-1185">Reference proteome</keyword>
<dbReference type="Gene3D" id="1.10.10.10">
    <property type="entry name" value="Winged helix-like DNA-binding domain superfamily/Winged helix DNA-binding domain"/>
    <property type="match status" value="1"/>
</dbReference>
<comment type="caution">
    <text evidence="9">The sequence shown here is derived from an EMBL/GenBank/DDBJ whole genome shotgun (WGS) entry which is preliminary data.</text>
</comment>
<dbReference type="PANTHER" id="PTHR42756:SF1">
    <property type="entry name" value="TRANSCRIPTIONAL REPRESSOR OF EMRAB OPERON"/>
    <property type="match status" value="1"/>
</dbReference>
<accession>A0ABV2JBG6</accession>
<comment type="similarity">
    <text evidence="5">Belongs to the SarZ family.</text>
</comment>
<organism evidence="9 10">
    <name type="scientific">Peptoniphilus olsenii</name>
    <dbReference type="NCBI Taxonomy" id="411570"/>
    <lineage>
        <taxon>Bacteria</taxon>
        <taxon>Bacillati</taxon>
        <taxon>Bacillota</taxon>
        <taxon>Tissierellia</taxon>
        <taxon>Tissierellales</taxon>
        <taxon>Peptoniphilaceae</taxon>
        <taxon>Peptoniphilus</taxon>
    </lineage>
</organism>
<dbReference type="PROSITE" id="PS50995">
    <property type="entry name" value="HTH_MARR_2"/>
    <property type="match status" value="1"/>
</dbReference>
<dbReference type="SUPFAM" id="SSF46785">
    <property type="entry name" value="Winged helix' DNA-binding domain"/>
    <property type="match status" value="1"/>
</dbReference>
<evidence type="ECO:0000256" key="6">
    <source>
        <dbReference type="ARBA" id="ARBA00047188"/>
    </source>
</evidence>
<dbReference type="PRINTS" id="PR00598">
    <property type="entry name" value="HTHMARR"/>
</dbReference>
<dbReference type="Proteomes" id="UP001549162">
    <property type="component" value="Unassembled WGS sequence"/>
</dbReference>
<keyword evidence="3 9" id="KW-0238">DNA-binding</keyword>